<evidence type="ECO:0000313" key="1">
    <source>
        <dbReference type="EMBL" id="QCI27819.1"/>
    </source>
</evidence>
<dbReference type="Proteomes" id="UP000298805">
    <property type="component" value="Chromosome"/>
</dbReference>
<evidence type="ECO:0000313" key="3">
    <source>
        <dbReference type="Proteomes" id="UP000272781"/>
    </source>
</evidence>
<sequence>MKFKIECDSPLLQYALEKFLKEYLDENGVVITDNPEKDGILIGREITKPFSKTTLLLQLEKYVPVVSQKESFEEKLDKIFENFKTEIKNLIKEYYGEK</sequence>
<gene>
    <name evidence="1" type="ORF">C6V80_02210</name>
    <name evidence="2" type="ORF">EDC58_0986</name>
</gene>
<organism evidence="2 3">
    <name type="scientific">Caminibacter pacificus</name>
    <dbReference type="NCBI Taxonomy" id="1424653"/>
    <lineage>
        <taxon>Bacteria</taxon>
        <taxon>Pseudomonadati</taxon>
        <taxon>Campylobacterota</taxon>
        <taxon>Epsilonproteobacteria</taxon>
        <taxon>Nautiliales</taxon>
        <taxon>Nautiliaceae</taxon>
        <taxon>Caminibacter</taxon>
    </lineage>
</organism>
<evidence type="ECO:0000313" key="4">
    <source>
        <dbReference type="Proteomes" id="UP000298805"/>
    </source>
</evidence>
<accession>A0AAJ4RCQ3</accession>
<keyword evidence="4" id="KW-1185">Reference proteome</keyword>
<proteinExistence type="predicted"/>
<reference evidence="1" key="3">
    <citation type="submission" date="2019-06" db="EMBL/GenBank/DDBJ databases">
        <title>A comparative analysis of the Nautiliaceae.</title>
        <authorList>
            <person name="Grosche A."/>
            <person name="Smedile F."/>
            <person name="Vetriani C."/>
        </authorList>
    </citation>
    <scope>NUCLEOTIDE SEQUENCE</scope>
    <source>
        <strain evidence="1">TB6</strain>
    </source>
</reference>
<dbReference type="EMBL" id="RJVK01000002">
    <property type="protein sequence ID" value="ROR40006.1"/>
    <property type="molecule type" value="Genomic_DNA"/>
</dbReference>
<dbReference type="RefSeq" id="WP_123352390.1">
    <property type="nucleotide sequence ID" value="NZ_CP027432.2"/>
</dbReference>
<protein>
    <submittedName>
        <fullName evidence="2">Uncharacterized protein</fullName>
    </submittedName>
</protein>
<dbReference type="Proteomes" id="UP000272781">
    <property type="component" value="Unassembled WGS sequence"/>
</dbReference>
<name>A0AAJ4RCQ3_9BACT</name>
<reference evidence="2 3" key="2">
    <citation type="submission" date="2018-11" db="EMBL/GenBank/DDBJ databases">
        <title>Genomic Encyclopedia of Type Strains, Phase IV (KMG-IV): sequencing the most valuable type-strain genomes for metagenomic binning, comparative biology and taxonomic classification.</title>
        <authorList>
            <person name="Goeker M."/>
        </authorList>
    </citation>
    <scope>NUCLEOTIDE SEQUENCE [LARGE SCALE GENOMIC DNA]</scope>
    <source>
        <strain evidence="2 3">DSM 27783</strain>
    </source>
</reference>
<dbReference type="EMBL" id="CP027432">
    <property type="protein sequence ID" value="QCI27819.1"/>
    <property type="molecule type" value="Genomic_DNA"/>
</dbReference>
<dbReference type="AlphaFoldDB" id="A0AAJ4RCQ3"/>
<reference evidence="4" key="1">
    <citation type="submission" date="2018-03" db="EMBL/GenBank/DDBJ databases">
        <title>A comparative analysis of the Nautiliaceae.</title>
        <authorList>
            <person name="Grosche A."/>
            <person name="Smedile F."/>
            <person name="Vetriani C."/>
        </authorList>
    </citation>
    <scope>NUCLEOTIDE SEQUENCE [LARGE SCALE GENOMIC DNA]</scope>
    <source>
        <strain evidence="4">TB6</strain>
    </source>
</reference>
<evidence type="ECO:0000313" key="2">
    <source>
        <dbReference type="EMBL" id="ROR40006.1"/>
    </source>
</evidence>